<evidence type="ECO:0000256" key="1">
    <source>
        <dbReference type="ARBA" id="ARBA00043985"/>
    </source>
</evidence>
<proteinExistence type="inferred from homology"/>
<dbReference type="Proteomes" id="UP001483337">
    <property type="component" value="Chromosome"/>
</dbReference>
<keyword evidence="4" id="KW-1185">Reference proteome</keyword>
<dbReference type="PANTHER" id="PTHR31088">
    <property type="entry name" value="MEMBRANE-ASSOCIATED PROTEIN VIPP1, CHLOROPLASTIC"/>
    <property type="match status" value="1"/>
</dbReference>
<reference evidence="3 4" key="1">
    <citation type="submission" date="2024-04" db="EMBL/GenBank/DDBJ databases">
        <title>Okeanomitos corallinicola gen. &amp; sp. nov. (Nostocales, Cyanobacteria), a new toxic marine heterocyst-forming cyanobacterium from a coral reef.</title>
        <authorList>
            <person name="Li H."/>
            <person name="Li R."/>
            <person name="Kang J."/>
            <person name="Hii K.S."/>
            <person name="Mohamed H.F."/>
            <person name="Xu X."/>
            <person name="Luo Z."/>
        </authorList>
    </citation>
    <scope>NUCLEOTIDE SEQUENCE [LARGE SCALE GENOMIC DNA]</scope>
    <source>
        <strain evidence="3 4">TIOX110</strain>
    </source>
</reference>
<dbReference type="Pfam" id="PF04012">
    <property type="entry name" value="PspA_IM30"/>
    <property type="match status" value="1"/>
</dbReference>
<dbReference type="PANTHER" id="PTHR31088:SF6">
    <property type="entry name" value="PHAGE SHOCK PROTEIN A"/>
    <property type="match status" value="1"/>
</dbReference>
<comment type="similarity">
    <text evidence="1">Belongs to the PspA/Vipp/IM30 family.</text>
</comment>
<feature type="coiled-coil region" evidence="2">
    <location>
        <begin position="101"/>
        <end position="142"/>
    </location>
</feature>
<dbReference type="InterPro" id="IPR007157">
    <property type="entry name" value="PspA_VIPP1"/>
</dbReference>
<evidence type="ECO:0000313" key="3">
    <source>
        <dbReference type="EMBL" id="WZB87012.1"/>
    </source>
</evidence>
<dbReference type="RefSeq" id="WP_353929926.1">
    <property type="nucleotide sequence ID" value="NZ_CP150886.1"/>
</dbReference>
<sequence length="233" mass="26211">MEILKRVARVIRANFNDLVNGAEDPEKVLEQTVAEMQSNLMQMRQGVACAIATQKRTERQALAAQSQTEEWYRRAQIALQQDNDILAREALSKRQGYQKTAQALFEQIEQQKQIVDKLKQDMRNLELKISEVKTKKDMYIARARSAQASYKLQEMLSDVSNTSTLGALARMEDKVTQIESQAEVIGQLSGGDNLETRFADLNSISNVDAELAAMKTQMLNDVNNTSSGKNPLK</sequence>
<protein>
    <submittedName>
        <fullName evidence="3">PspA/IM30 family protein</fullName>
    </submittedName>
</protein>
<keyword evidence="2" id="KW-0175">Coiled coil</keyword>
<evidence type="ECO:0000256" key="2">
    <source>
        <dbReference type="SAM" id="Coils"/>
    </source>
</evidence>
<organism evidence="3 4">
    <name type="scientific">Okeanomitos corallinicola TIOX110</name>
    <dbReference type="NCBI Taxonomy" id="3133117"/>
    <lineage>
        <taxon>Bacteria</taxon>
        <taxon>Bacillati</taxon>
        <taxon>Cyanobacteriota</taxon>
        <taxon>Cyanophyceae</taxon>
        <taxon>Nostocales</taxon>
        <taxon>Aphanizomenonaceae</taxon>
        <taxon>Okeanomitos</taxon>
    </lineage>
</organism>
<accession>A0ABZ2UPD3</accession>
<evidence type="ECO:0000313" key="4">
    <source>
        <dbReference type="Proteomes" id="UP001483337"/>
    </source>
</evidence>
<name>A0ABZ2UPD3_9CYAN</name>
<dbReference type="EMBL" id="CP150886">
    <property type="protein sequence ID" value="WZB87012.1"/>
    <property type="molecule type" value="Genomic_DNA"/>
</dbReference>
<gene>
    <name evidence="3" type="ORF">WJM97_16705</name>
</gene>